<evidence type="ECO:0000256" key="1">
    <source>
        <dbReference type="SAM" id="Phobius"/>
    </source>
</evidence>
<proteinExistence type="predicted"/>
<protein>
    <recommendedName>
        <fullName evidence="4">Secreted protein</fullName>
    </recommendedName>
</protein>
<feature type="chain" id="PRO_5014915207" description="Secreted protein" evidence="2">
    <location>
        <begin position="32"/>
        <end position="134"/>
    </location>
</feature>
<evidence type="ECO:0000256" key="2">
    <source>
        <dbReference type="SAM" id="SignalP"/>
    </source>
</evidence>
<feature type="transmembrane region" description="Helical" evidence="1">
    <location>
        <begin position="109"/>
        <end position="131"/>
    </location>
</feature>
<keyword evidence="1" id="KW-0812">Transmembrane</keyword>
<dbReference type="EMBL" id="GGFL01013386">
    <property type="protein sequence ID" value="MBW77564.1"/>
    <property type="molecule type" value="Transcribed_RNA"/>
</dbReference>
<organism evidence="3">
    <name type="scientific">Anopheles darlingi</name>
    <name type="common">Mosquito</name>
    <dbReference type="NCBI Taxonomy" id="43151"/>
    <lineage>
        <taxon>Eukaryota</taxon>
        <taxon>Metazoa</taxon>
        <taxon>Ecdysozoa</taxon>
        <taxon>Arthropoda</taxon>
        <taxon>Hexapoda</taxon>
        <taxon>Insecta</taxon>
        <taxon>Pterygota</taxon>
        <taxon>Neoptera</taxon>
        <taxon>Endopterygota</taxon>
        <taxon>Diptera</taxon>
        <taxon>Nematocera</taxon>
        <taxon>Culicoidea</taxon>
        <taxon>Culicidae</taxon>
        <taxon>Anophelinae</taxon>
        <taxon>Anopheles</taxon>
    </lineage>
</organism>
<dbReference type="AlphaFoldDB" id="A0A2M4DJ47"/>
<accession>A0A2M4DJ47</accession>
<evidence type="ECO:0000313" key="3">
    <source>
        <dbReference type="EMBL" id="MBW77564.1"/>
    </source>
</evidence>
<keyword evidence="1" id="KW-1133">Transmembrane helix</keyword>
<name>A0A2M4DJ47_ANODA</name>
<sequence>MAVLCCCCCCCFVSLLLLLLLLLSFKNLGNTTLPTPPPQRVFCHGFLRRTVVGVRSMPFSLIPPITINRFVWPDSPSPATVRQPPEKSLTFFDTFSVEGSNSVPESSEMMLLFVVVVEGFMMVVGGGIRLLRWA</sequence>
<reference evidence="3" key="1">
    <citation type="submission" date="2018-01" db="EMBL/GenBank/DDBJ databases">
        <title>An insight into the sialome of Amazonian anophelines.</title>
        <authorList>
            <person name="Ribeiro J.M."/>
            <person name="Scarpassa V."/>
            <person name="Calvo E."/>
        </authorList>
    </citation>
    <scope>NUCLEOTIDE SEQUENCE</scope>
</reference>
<keyword evidence="2" id="KW-0732">Signal</keyword>
<keyword evidence="1" id="KW-0472">Membrane</keyword>
<evidence type="ECO:0008006" key="4">
    <source>
        <dbReference type="Google" id="ProtNLM"/>
    </source>
</evidence>
<feature type="signal peptide" evidence="2">
    <location>
        <begin position="1"/>
        <end position="31"/>
    </location>
</feature>